<reference evidence="1" key="1">
    <citation type="journal article" date="2014" name="Int. J. Syst. Evol. Microbiol.">
        <title>Complete genome sequence of Corynebacterium casei LMG S-19264T (=DSM 44701T), isolated from a smear-ripened cheese.</title>
        <authorList>
            <consortium name="US DOE Joint Genome Institute (JGI-PGF)"/>
            <person name="Walter F."/>
            <person name="Albersmeier A."/>
            <person name="Kalinowski J."/>
            <person name="Ruckert C."/>
        </authorList>
    </citation>
    <scope>NUCLEOTIDE SEQUENCE</scope>
    <source>
        <strain evidence="1">CGMCC 1.3617</strain>
    </source>
</reference>
<keyword evidence="2" id="KW-1185">Reference proteome</keyword>
<sequence>MSRAAQFEDRILDIGELARIEGKCRRTIRRMLKDGRLKNVGEGRARGTWLSDYLRSHGRHKEADALLRPVELSADVDEFGDDAG</sequence>
<evidence type="ECO:0008006" key="3">
    <source>
        <dbReference type="Google" id="ProtNLM"/>
    </source>
</evidence>
<protein>
    <recommendedName>
        <fullName evidence="3">Helix-turn-helix domain-containing protein</fullName>
    </recommendedName>
</protein>
<evidence type="ECO:0000313" key="2">
    <source>
        <dbReference type="Proteomes" id="UP000661507"/>
    </source>
</evidence>
<dbReference type="Proteomes" id="UP000661507">
    <property type="component" value="Unassembled WGS sequence"/>
</dbReference>
<name>A0A917L3B4_9PROT</name>
<dbReference type="RefSeq" id="WP_188973031.1">
    <property type="nucleotide sequence ID" value="NZ_BMKW01000020.1"/>
</dbReference>
<reference evidence="1" key="2">
    <citation type="submission" date="2020-09" db="EMBL/GenBank/DDBJ databases">
        <authorList>
            <person name="Sun Q."/>
            <person name="Zhou Y."/>
        </authorList>
    </citation>
    <scope>NUCLEOTIDE SEQUENCE</scope>
    <source>
        <strain evidence="1">CGMCC 1.3617</strain>
    </source>
</reference>
<evidence type="ECO:0000313" key="1">
    <source>
        <dbReference type="EMBL" id="GGJ40872.1"/>
    </source>
</evidence>
<dbReference type="EMBL" id="BMKW01000020">
    <property type="protein sequence ID" value="GGJ40872.1"/>
    <property type="molecule type" value="Genomic_DNA"/>
</dbReference>
<dbReference type="AlphaFoldDB" id="A0A917L3B4"/>
<accession>A0A917L3B4</accession>
<organism evidence="1 2">
    <name type="scientific">Neoroseomonas lacus</name>
    <dbReference type="NCBI Taxonomy" id="287609"/>
    <lineage>
        <taxon>Bacteria</taxon>
        <taxon>Pseudomonadati</taxon>
        <taxon>Pseudomonadota</taxon>
        <taxon>Alphaproteobacteria</taxon>
        <taxon>Acetobacterales</taxon>
        <taxon>Acetobacteraceae</taxon>
        <taxon>Neoroseomonas</taxon>
    </lineage>
</organism>
<gene>
    <name evidence="1" type="ORF">GCM10011320_55650</name>
</gene>
<comment type="caution">
    <text evidence="1">The sequence shown here is derived from an EMBL/GenBank/DDBJ whole genome shotgun (WGS) entry which is preliminary data.</text>
</comment>
<proteinExistence type="predicted"/>